<name>A0A382I637_9ZZZZ</name>
<sequence>MNGQQLPNVLGIALPDRKIPTFELGPGTTGAKQALSSVSVTSVRTEVPSDAHTAPYLGIEREGNAVLINSDGLILTIGYLLLESHTVWVLAGDGGWVGADFVGYDFESGFGLARAREPLNLTPISIGDSATLKEGSQVTIASHGGQEYVINATIIARREFAGYWEYLLENAIFTAPAHPNWSGAALIGKDGLLHGI</sequence>
<feature type="non-terminal residue" evidence="1">
    <location>
        <position position="196"/>
    </location>
</feature>
<accession>A0A382I637</accession>
<protein>
    <recommendedName>
        <fullName evidence="2">Serine protease</fullName>
    </recommendedName>
</protein>
<evidence type="ECO:0000313" key="1">
    <source>
        <dbReference type="EMBL" id="SVB94802.1"/>
    </source>
</evidence>
<dbReference type="Gene3D" id="2.40.10.120">
    <property type="match status" value="1"/>
</dbReference>
<proteinExistence type="predicted"/>
<dbReference type="InterPro" id="IPR009003">
    <property type="entry name" value="Peptidase_S1_PA"/>
</dbReference>
<reference evidence="1" key="1">
    <citation type="submission" date="2018-05" db="EMBL/GenBank/DDBJ databases">
        <authorList>
            <person name="Lanie J.A."/>
            <person name="Ng W.-L."/>
            <person name="Kazmierczak K.M."/>
            <person name="Andrzejewski T.M."/>
            <person name="Davidsen T.M."/>
            <person name="Wayne K.J."/>
            <person name="Tettelin H."/>
            <person name="Glass J.I."/>
            <person name="Rusch D."/>
            <person name="Podicherti R."/>
            <person name="Tsui H.-C.T."/>
            <person name="Winkler M.E."/>
        </authorList>
    </citation>
    <scope>NUCLEOTIDE SEQUENCE</scope>
</reference>
<organism evidence="1">
    <name type="scientific">marine metagenome</name>
    <dbReference type="NCBI Taxonomy" id="408172"/>
    <lineage>
        <taxon>unclassified sequences</taxon>
        <taxon>metagenomes</taxon>
        <taxon>ecological metagenomes</taxon>
    </lineage>
</organism>
<evidence type="ECO:0008006" key="2">
    <source>
        <dbReference type="Google" id="ProtNLM"/>
    </source>
</evidence>
<gene>
    <name evidence="1" type="ORF">METZ01_LOCUS247656</name>
</gene>
<dbReference type="AlphaFoldDB" id="A0A382I637"/>
<dbReference type="SUPFAM" id="SSF50494">
    <property type="entry name" value="Trypsin-like serine proteases"/>
    <property type="match status" value="1"/>
</dbReference>
<dbReference type="EMBL" id="UINC01065295">
    <property type="protein sequence ID" value="SVB94802.1"/>
    <property type="molecule type" value="Genomic_DNA"/>
</dbReference>
<dbReference type="Pfam" id="PF13365">
    <property type="entry name" value="Trypsin_2"/>
    <property type="match status" value="1"/>
</dbReference>